<dbReference type="InterPro" id="IPR008258">
    <property type="entry name" value="Transglycosylase_SLT_dom_1"/>
</dbReference>
<dbReference type="SUPFAM" id="SSF53955">
    <property type="entry name" value="Lysozyme-like"/>
    <property type="match status" value="1"/>
</dbReference>
<feature type="chain" id="PRO_5046960134" evidence="2">
    <location>
        <begin position="27"/>
        <end position="231"/>
    </location>
</feature>
<sequence length="231" mass="26277">MLNSSKKYILAFIAIFCIAAHNNSFAAVTSDSESLHCLRAIHHFEKKYNIPSNFLYLIALVESGQWDKNFKMLQPYPWTLNLAGKSMVFKNKREMLIALKANIANGRTNIDIGCGQINYQHHKKHFSNLEQMVNPYYNVEYSARYLSRNFKETKDWGRAIALYHSRNPTHSSAYIKKIKSKVKNGPNLQLALNTEVNNRLGIIASKAPSGGGVVLKKHSRDGIMVYNANNR</sequence>
<dbReference type="EMBL" id="CP110820">
    <property type="protein sequence ID" value="WPX97057.1"/>
    <property type="molecule type" value="Genomic_DNA"/>
</dbReference>
<dbReference type="GO" id="GO:0016787">
    <property type="term" value="F:hydrolase activity"/>
    <property type="evidence" value="ECO:0007669"/>
    <property type="project" value="UniProtKB-KW"/>
</dbReference>
<gene>
    <name evidence="4" type="ORF">Bandiella_01198</name>
</gene>
<organism evidence="4 5">
    <name type="scientific">Candidatus Bandiella euplotis</name>
    <dbReference type="NCBI Taxonomy" id="1664265"/>
    <lineage>
        <taxon>Bacteria</taxon>
        <taxon>Pseudomonadati</taxon>
        <taxon>Pseudomonadota</taxon>
        <taxon>Alphaproteobacteria</taxon>
        <taxon>Rickettsiales</taxon>
        <taxon>Candidatus Midichloriaceae</taxon>
        <taxon>Candidatus Bandiella</taxon>
    </lineage>
</organism>
<comment type="similarity">
    <text evidence="1">Belongs to the virb1 family.</text>
</comment>
<name>A0ABZ0UMW6_9RICK</name>
<keyword evidence="5" id="KW-1185">Reference proteome</keyword>
<keyword evidence="2" id="KW-0732">Signal</keyword>
<evidence type="ECO:0000259" key="3">
    <source>
        <dbReference type="Pfam" id="PF01464"/>
    </source>
</evidence>
<evidence type="ECO:0000256" key="2">
    <source>
        <dbReference type="SAM" id="SignalP"/>
    </source>
</evidence>
<feature type="domain" description="Transglycosylase SLT" evidence="3">
    <location>
        <begin position="42"/>
        <end position="165"/>
    </location>
</feature>
<protein>
    <submittedName>
        <fullName evidence="4">Polysaccharide hydrolase</fullName>
    </submittedName>
</protein>
<proteinExistence type="inferred from homology"/>
<dbReference type="Gene3D" id="1.10.530.10">
    <property type="match status" value="1"/>
</dbReference>
<dbReference type="RefSeq" id="WP_323732698.1">
    <property type="nucleotide sequence ID" value="NZ_CP110820.1"/>
</dbReference>
<keyword evidence="4" id="KW-0378">Hydrolase</keyword>
<evidence type="ECO:0000256" key="1">
    <source>
        <dbReference type="ARBA" id="ARBA00009387"/>
    </source>
</evidence>
<dbReference type="Proteomes" id="UP001327219">
    <property type="component" value="Chromosome"/>
</dbReference>
<feature type="signal peptide" evidence="2">
    <location>
        <begin position="1"/>
        <end position="26"/>
    </location>
</feature>
<accession>A0ABZ0UMW6</accession>
<dbReference type="Pfam" id="PF01464">
    <property type="entry name" value="SLT"/>
    <property type="match status" value="1"/>
</dbReference>
<dbReference type="InterPro" id="IPR023346">
    <property type="entry name" value="Lysozyme-like_dom_sf"/>
</dbReference>
<reference evidence="4 5" key="1">
    <citation type="submission" date="2022-11" db="EMBL/GenBank/DDBJ databases">
        <title>Host association and intracellularity evolved multiple times independently in the Rickettsiales.</title>
        <authorList>
            <person name="Castelli M."/>
            <person name="Nardi T."/>
            <person name="Gammuto L."/>
            <person name="Bellinzona G."/>
            <person name="Sabaneyeva E."/>
            <person name="Potekhin A."/>
            <person name="Serra V."/>
            <person name="Petroni G."/>
            <person name="Sassera D."/>
        </authorList>
    </citation>
    <scope>NUCLEOTIDE SEQUENCE [LARGE SCALE GENOMIC DNA]</scope>
    <source>
        <strain evidence="4 5">NDG2</strain>
    </source>
</reference>
<evidence type="ECO:0000313" key="4">
    <source>
        <dbReference type="EMBL" id="WPX97057.1"/>
    </source>
</evidence>
<evidence type="ECO:0000313" key="5">
    <source>
        <dbReference type="Proteomes" id="UP001327219"/>
    </source>
</evidence>